<dbReference type="EMBL" id="CACVKT020010409">
    <property type="protein sequence ID" value="CAC5426240.1"/>
    <property type="molecule type" value="Genomic_DNA"/>
</dbReference>
<accession>A0A6J8F0H6</accession>
<dbReference type="Gene3D" id="1.25.40.10">
    <property type="entry name" value="Tetratricopeptide repeat domain"/>
    <property type="match status" value="1"/>
</dbReference>
<gene>
    <name evidence="2" type="ORF">MCOR_57972</name>
</gene>
<dbReference type="InterPro" id="IPR011990">
    <property type="entry name" value="TPR-like_helical_dom_sf"/>
</dbReference>
<feature type="repeat" description="TPR" evidence="1">
    <location>
        <begin position="339"/>
        <end position="372"/>
    </location>
</feature>
<evidence type="ECO:0000313" key="3">
    <source>
        <dbReference type="Proteomes" id="UP000507470"/>
    </source>
</evidence>
<protein>
    <submittedName>
        <fullName evidence="2">Uncharacterized protein</fullName>
    </submittedName>
</protein>
<dbReference type="SMART" id="SM00028">
    <property type="entry name" value="TPR"/>
    <property type="match status" value="2"/>
</dbReference>
<keyword evidence="1" id="KW-0802">TPR repeat</keyword>
<keyword evidence="3" id="KW-1185">Reference proteome</keyword>
<dbReference type="Proteomes" id="UP000507470">
    <property type="component" value="Unassembled WGS sequence"/>
</dbReference>
<organism evidence="2 3">
    <name type="scientific">Mytilus coruscus</name>
    <name type="common">Sea mussel</name>
    <dbReference type="NCBI Taxonomy" id="42192"/>
    <lineage>
        <taxon>Eukaryota</taxon>
        <taxon>Metazoa</taxon>
        <taxon>Spiralia</taxon>
        <taxon>Lophotrochozoa</taxon>
        <taxon>Mollusca</taxon>
        <taxon>Bivalvia</taxon>
        <taxon>Autobranchia</taxon>
        <taxon>Pteriomorphia</taxon>
        <taxon>Mytilida</taxon>
        <taxon>Mytiloidea</taxon>
        <taxon>Mytilidae</taxon>
        <taxon>Mytilinae</taxon>
        <taxon>Mytilus</taxon>
    </lineage>
</organism>
<dbReference type="InterPro" id="IPR019734">
    <property type="entry name" value="TPR_rpt"/>
</dbReference>
<evidence type="ECO:0000313" key="2">
    <source>
        <dbReference type="EMBL" id="CAC5426240.1"/>
    </source>
</evidence>
<sequence length="376" mass="44057">MEADDSQPCFTRLRLRYFTGRFFFAGFIEEIEGSYYLSNTKLKEQMTDIRFPIIHGPCLSDKHETIDLALCFRSNSWIPQAKHWITRSNNSWPNQIPNIHVLPSLIYIDKNCSHVDIRKLLFSPIAFISYHGQTATFDFEKAIHIIMSFESSKVKYLYFSKFSCISDQFLPFKSTPGNKCSYKKYNTRLCTLLQNTHHDAVSGWLMLASFFYGTKQYYIALDILQYSLSKCSHEKLYHGMNVSHTQHELLNLNLLKNMSIAKLCKFMLVNELDLISLQPKEKPDEGEGIYRVPPVVYAYFLRFLCHYHLKNTSKYLDSIRDLQLTIEEDYFIGHSYEKYVSYNTLGLTFELSGDHESARQAFKQALKFKPRHRVGY</sequence>
<reference evidence="2 3" key="1">
    <citation type="submission" date="2020-06" db="EMBL/GenBank/DDBJ databases">
        <authorList>
            <person name="Li R."/>
            <person name="Bekaert M."/>
        </authorList>
    </citation>
    <scope>NUCLEOTIDE SEQUENCE [LARGE SCALE GENOMIC DNA]</scope>
    <source>
        <strain evidence="3">wild</strain>
    </source>
</reference>
<dbReference type="AlphaFoldDB" id="A0A6J8F0H6"/>
<dbReference type="SUPFAM" id="SSF48452">
    <property type="entry name" value="TPR-like"/>
    <property type="match status" value="1"/>
</dbReference>
<dbReference type="PROSITE" id="PS50005">
    <property type="entry name" value="TPR"/>
    <property type="match status" value="1"/>
</dbReference>
<evidence type="ECO:0000256" key="1">
    <source>
        <dbReference type="PROSITE-ProRule" id="PRU00339"/>
    </source>
</evidence>
<proteinExistence type="predicted"/>
<name>A0A6J8F0H6_MYTCO</name>